<organism evidence="2 3">
    <name type="scientific">Vibrio xiamenensis</name>
    <dbReference type="NCBI Taxonomy" id="861298"/>
    <lineage>
        <taxon>Bacteria</taxon>
        <taxon>Pseudomonadati</taxon>
        <taxon>Pseudomonadota</taxon>
        <taxon>Gammaproteobacteria</taxon>
        <taxon>Vibrionales</taxon>
        <taxon>Vibrionaceae</taxon>
        <taxon>Vibrio</taxon>
    </lineage>
</organism>
<dbReference type="NCBIfam" id="NF037995">
    <property type="entry name" value="TRAP_S1"/>
    <property type="match status" value="1"/>
</dbReference>
<sequence length="353" mass="38520">MFKTLVKVSAQPLATANSAKNISATHLFFKHSTLLTKSLLTLTALVSSASFAATRWDMATPYVDATHHTQNVIQFAKDVKQATKGELEIVVHSGASLIKHTEIARAVRTQQVTIGEVFIGILGNSDPIYKLDNIPFLATNFEQAKALYAASKSTLEKKLDKDGMMLLYSVPWPPQGIYSKAPIKTIDDLKGGKMRAYSPTLSRLSVLLGATPTTVQTVEIPQAFSTGIIDMMITSPTTGVSSQAWDYLSNYTDVQAWIPKNMVIVNKRAFKRLPKEVQGELLAMADKAEKRGWEMAEKETVEKTKALSDNGITVAKPSAELMSSLKKVGDVMAKEWADEAGAEGKAVLDAYHP</sequence>
<proteinExistence type="predicted"/>
<dbReference type="PANTHER" id="PTHR33376">
    <property type="match status" value="1"/>
</dbReference>
<accession>A0A1G8FZ50</accession>
<gene>
    <name evidence="2" type="ORF">SAMN04488136_13332</name>
</gene>
<keyword evidence="1" id="KW-0732">Signal</keyword>
<dbReference type="EMBL" id="FNDD01000033">
    <property type="protein sequence ID" value="SDH87246.1"/>
    <property type="molecule type" value="Genomic_DNA"/>
</dbReference>
<evidence type="ECO:0000256" key="1">
    <source>
        <dbReference type="ARBA" id="ARBA00022729"/>
    </source>
</evidence>
<dbReference type="InterPro" id="IPR018389">
    <property type="entry name" value="DctP_fam"/>
</dbReference>
<dbReference type="Gene3D" id="3.40.190.170">
    <property type="entry name" value="Bacterial extracellular solute-binding protein, family 7"/>
    <property type="match status" value="1"/>
</dbReference>
<name>A0A1G8FZ50_9VIBR</name>
<dbReference type="CDD" id="cd13602">
    <property type="entry name" value="PBP2_TRAP_BpDctp6_7"/>
    <property type="match status" value="1"/>
</dbReference>
<dbReference type="GO" id="GO:0055085">
    <property type="term" value="P:transmembrane transport"/>
    <property type="evidence" value="ECO:0007669"/>
    <property type="project" value="InterPro"/>
</dbReference>
<dbReference type="InterPro" id="IPR038404">
    <property type="entry name" value="TRAP_DctP_sf"/>
</dbReference>
<dbReference type="PANTHER" id="PTHR33376:SF4">
    <property type="entry name" value="SIALIC ACID-BINDING PERIPLASMIC PROTEIN SIAP"/>
    <property type="match status" value="1"/>
</dbReference>
<dbReference type="Proteomes" id="UP000198854">
    <property type="component" value="Unassembled WGS sequence"/>
</dbReference>
<keyword evidence="3" id="KW-1185">Reference proteome</keyword>
<dbReference type="STRING" id="861298.SAMN04488136_13332"/>
<dbReference type="OrthoDB" id="9783941at2"/>
<evidence type="ECO:0000313" key="3">
    <source>
        <dbReference type="Proteomes" id="UP000198854"/>
    </source>
</evidence>
<reference evidence="2 3" key="1">
    <citation type="submission" date="2016-10" db="EMBL/GenBank/DDBJ databases">
        <authorList>
            <person name="de Groot N.N."/>
        </authorList>
    </citation>
    <scope>NUCLEOTIDE SEQUENCE [LARGE SCALE GENOMIC DNA]</scope>
    <source>
        <strain evidence="2 3">CGMCC 1.10228</strain>
    </source>
</reference>
<dbReference type="AlphaFoldDB" id="A0A1G8FZ50"/>
<protein>
    <submittedName>
        <fullName evidence="2">TRAP-type C4-dicarboxylate transport system, substrate-binding protein</fullName>
    </submittedName>
</protein>
<dbReference type="RefSeq" id="WP_093278548.1">
    <property type="nucleotide sequence ID" value="NZ_FNDD01000033.1"/>
</dbReference>
<dbReference type="Pfam" id="PF03480">
    <property type="entry name" value="DctP"/>
    <property type="match status" value="1"/>
</dbReference>
<evidence type="ECO:0000313" key="2">
    <source>
        <dbReference type="EMBL" id="SDH87246.1"/>
    </source>
</evidence>